<sequence length="67" mass="7493">MANHTLDPTATLKKISPLVFFCPLEDSVFAEHWPAVVMRILVLTWLCFGPRSAMGGLQNFYNVALNV</sequence>
<dbReference type="AlphaFoldDB" id="A0A0E9TKF0"/>
<accession>A0A0E9TKF0</accession>
<organism evidence="1">
    <name type="scientific">Anguilla anguilla</name>
    <name type="common">European freshwater eel</name>
    <name type="synonym">Muraena anguilla</name>
    <dbReference type="NCBI Taxonomy" id="7936"/>
    <lineage>
        <taxon>Eukaryota</taxon>
        <taxon>Metazoa</taxon>
        <taxon>Chordata</taxon>
        <taxon>Craniata</taxon>
        <taxon>Vertebrata</taxon>
        <taxon>Euteleostomi</taxon>
        <taxon>Actinopterygii</taxon>
        <taxon>Neopterygii</taxon>
        <taxon>Teleostei</taxon>
        <taxon>Anguilliformes</taxon>
        <taxon>Anguillidae</taxon>
        <taxon>Anguilla</taxon>
    </lineage>
</organism>
<evidence type="ECO:0000313" key="1">
    <source>
        <dbReference type="EMBL" id="JAH54159.1"/>
    </source>
</evidence>
<reference evidence="1" key="2">
    <citation type="journal article" date="2015" name="Fish Shellfish Immunol.">
        <title>Early steps in the European eel (Anguilla anguilla)-Vibrio vulnificus interaction in the gills: Role of the RtxA13 toxin.</title>
        <authorList>
            <person name="Callol A."/>
            <person name="Pajuelo D."/>
            <person name="Ebbesson L."/>
            <person name="Teles M."/>
            <person name="MacKenzie S."/>
            <person name="Amaro C."/>
        </authorList>
    </citation>
    <scope>NUCLEOTIDE SEQUENCE</scope>
</reference>
<protein>
    <submittedName>
        <fullName evidence="1">Uncharacterized protein</fullName>
    </submittedName>
</protein>
<name>A0A0E9TKF0_ANGAN</name>
<proteinExistence type="predicted"/>
<reference evidence="1" key="1">
    <citation type="submission" date="2014-11" db="EMBL/GenBank/DDBJ databases">
        <authorList>
            <person name="Amaro Gonzalez C."/>
        </authorList>
    </citation>
    <scope>NUCLEOTIDE SEQUENCE</scope>
</reference>
<dbReference type="EMBL" id="GBXM01054418">
    <property type="protein sequence ID" value="JAH54159.1"/>
    <property type="molecule type" value="Transcribed_RNA"/>
</dbReference>